<sequence>MSVPARLASVLAMTPEISQRRMPGMLKLTLGVLVFQVLANGFIGFLIIDEISRRSSHGARTPNAGLLYFVGFLSIAIALTLLACVLLAATRQSWIRPTIIGIEVLGLISGVINLFSGQVTAFAGIGLAIGVLAMVNREDVRDFFS</sequence>
<comment type="caution">
    <text evidence="2">The sequence shown here is derived from an EMBL/GenBank/DDBJ whole genome shotgun (WGS) entry which is preliminary data.</text>
</comment>
<protein>
    <submittedName>
        <fullName evidence="2">Uncharacterized protein</fullName>
    </submittedName>
</protein>
<evidence type="ECO:0000313" key="2">
    <source>
        <dbReference type="EMBL" id="NRN65054.1"/>
    </source>
</evidence>
<gene>
    <name evidence="2" type="ORF">GC106_22640</name>
</gene>
<evidence type="ECO:0000313" key="3">
    <source>
        <dbReference type="Proteomes" id="UP000763557"/>
    </source>
</evidence>
<proteinExistence type="predicted"/>
<feature type="transmembrane region" description="Helical" evidence="1">
    <location>
        <begin position="28"/>
        <end position="48"/>
    </location>
</feature>
<keyword evidence="3" id="KW-1185">Reference proteome</keyword>
<name>A0ABX2F1P5_9PSEU</name>
<dbReference type="Proteomes" id="UP000763557">
    <property type="component" value="Unassembled WGS sequence"/>
</dbReference>
<dbReference type="EMBL" id="JAAATY010000005">
    <property type="protein sequence ID" value="NRN65054.1"/>
    <property type="molecule type" value="Genomic_DNA"/>
</dbReference>
<keyword evidence="1" id="KW-0472">Membrane</keyword>
<keyword evidence="1" id="KW-0812">Transmembrane</keyword>
<keyword evidence="1" id="KW-1133">Transmembrane helix</keyword>
<accession>A0ABX2F1P5</accession>
<reference evidence="2 3" key="1">
    <citation type="submission" date="2020-01" db="EMBL/GenBank/DDBJ databases">
        <title>Kibdelosporangium persica a novel Actinomycetes from a hot desert in Iran.</title>
        <authorList>
            <person name="Safaei N."/>
            <person name="Zaburannyi N."/>
            <person name="Mueller R."/>
            <person name="Wink J."/>
        </authorList>
    </citation>
    <scope>NUCLEOTIDE SEQUENCE [LARGE SCALE GENOMIC DNA]</scope>
    <source>
        <strain evidence="2 3">4NS15</strain>
    </source>
</reference>
<evidence type="ECO:0000256" key="1">
    <source>
        <dbReference type="SAM" id="Phobius"/>
    </source>
</evidence>
<organism evidence="2 3">
    <name type="scientific">Kibdelosporangium persicum</name>
    <dbReference type="NCBI Taxonomy" id="2698649"/>
    <lineage>
        <taxon>Bacteria</taxon>
        <taxon>Bacillati</taxon>
        <taxon>Actinomycetota</taxon>
        <taxon>Actinomycetes</taxon>
        <taxon>Pseudonocardiales</taxon>
        <taxon>Pseudonocardiaceae</taxon>
        <taxon>Kibdelosporangium</taxon>
    </lineage>
</organism>
<feature type="transmembrane region" description="Helical" evidence="1">
    <location>
        <begin position="68"/>
        <end position="90"/>
    </location>
</feature>
<feature type="transmembrane region" description="Helical" evidence="1">
    <location>
        <begin position="102"/>
        <end position="135"/>
    </location>
</feature>